<feature type="region of interest" description="Disordered" evidence="1">
    <location>
        <begin position="43"/>
        <end position="130"/>
    </location>
</feature>
<reference evidence="3 4" key="1">
    <citation type="submission" date="2017-10" db="EMBL/GenBank/DDBJ databases">
        <title>Genome sequence of Caulobacter mirabilis FWC38.</title>
        <authorList>
            <person name="Fiebig A."/>
            <person name="Crosson S."/>
        </authorList>
    </citation>
    <scope>NUCLEOTIDE SEQUENCE [LARGE SCALE GENOMIC DNA]</scope>
    <source>
        <strain evidence="3 4">FWC 38</strain>
    </source>
</reference>
<feature type="compositionally biased region" description="Gly residues" evidence="1">
    <location>
        <begin position="113"/>
        <end position="130"/>
    </location>
</feature>
<feature type="compositionally biased region" description="Pro residues" evidence="1">
    <location>
        <begin position="50"/>
        <end position="61"/>
    </location>
</feature>
<keyword evidence="2" id="KW-1133">Transmembrane helix</keyword>
<sequence length="224" mass="23360">MTPKSKSWRTLAGLAVGCLAIVGLGWWLLSLGKVEERVRTEEVEMFDISQPPPPPPPPAPVEQPQDVKPEETPQTVQPDPLSAQQPESTNPPAGDLSSLLQDPTAASSPFSGGPRGQGGTGKGPLIGGTASGAAASRAYADIIKNAIMRHLRRDKALAQEGFAFSIKVRVDASANVEVVSVSNVSPPELEASINKALRGLSAVDRPPPAGGPVPFVATIRLNQS</sequence>
<protein>
    <recommendedName>
        <fullName evidence="5">TonB-dependent receptor</fullName>
    </recommendedName>
</protein>
<dbReference type="RefSeq" id="WP_099623846.1">
    <property type="nucleotide sequence ID" value="NZ_CP024201.1"/>
</dbReference>
<feature type="compositionally biased region" description="Polar residues" evidence="1">
    <location>
        <begin position="72"/>
        <end position="91"/>
    </location>
</feature>
<keyword evidence="2" id="KW-0812">Transmembrane</keyword>
<dbReference type="OrthoDB" id="9983347at2"/>
<evidence type="ECO:0000313" key="3">
    <source>
        <dbReference type="EMBL" id="ATQ44598.1"/>
    </source>
</evidence>
<accession>A0A2D2B2X7</accession>
<feature type="transmembrane region" description="Helical" evidence="2">
    <location>
        <begin position="12"/>
        <end position="29"/>
    </location>
</feature>
<dbReference type="AlphaFoldDB" id="A0A2D2B2X7"/>
<name>A0A2D2B2X7_9CAUL</name>
<evidence type="ECO:0000313" key="4">
    <source>
        <dbReference type="Proteomes" id="UP000228945"/>
    </source>
</evidence>
<gene>
    <name evidence="3" type="ORF">CSW64_20485</name>
</gene>
<evidence type="ECO:0008006" key="5">
    <source>
        <dbReference type="Google" id="ProtNLM"/>
    </source>
</evidence>
<evidence type="ECO:0000256" key="1">
    <source>
        <dbReference type="SAM" id="MobiDB-lite"/>
    </source>
</evidence>
<evidence type="ECO:0000256" key="2">
    <source>
        <dbReference type="SAM" id="Phobius"/>
    </source>
</evidence>
<dbReference type="EMBL" id="CP024201">
    <property type="protein sequence ID" value="ATQ44598.1"/>
    <property type="molecule type" value="Genomic_DNA"/>
</dbReference>
<keyword evidence="2" id="KW-0472">Membrane</keyword>
<keyword evidence="4" id="KW-1185">Reference proteome</keyword>
<organism evidence="3 4">
    <name type="scientific">Caulobacter mirabilis</name>
    <dbReference type="NCBI Taxonomy" id="69666"/>
    <lineage>
        <taxon>Bacteria</taxon>
        <taxon>Pseudomonadati</taxon>
        <taxon>Pseudomonadota</taxon>
        <taxon>Alphaproteobacteria</taxon>
        <taxon>Caulobacterales</taxon>
        <taxon>Caulobacteraceae</taxon>
        <taxon>Caulobacter</taxon>
    </lineage>
</organism>
<dbReference type="Proteomes" id="UP000228945">
    <property type="component" value="Chromosome"/>
</dbReference>
<dbReference type="SUPFAM" id="SSF74653">
    <property type="entry name" value="TolA/TonB C-terminal domain"/>
    <property type="match status" value="1"/>
</dbReference>
<dbReference type="KEGG" id="cmb:CSW64_20485"/>
<proteinExistence type="predicted"/>